<protein>
    <submittedName>
        <fullName evidence="1">Uncharacterized protein</fullName>
    </submittedName>
</protein>
<dbReference type="AlphaFoldDB" id="A0A9I9E5A4"/>
<dbReference type="EnsemblPlants" id="MELO3C028987.2.1">
    <property type="protein sequence ID" value="MELO3C028987.2.1"/>
    <property type="gene ID" value="MELO3C028987.2"/>
</dbReference>
<proteinExistence type="predicted"/>
<sequence length="41" mass="4970">MLQNPQKMAFLRGLCCVAYPFLPVRAVAVYYELEWRERYPF</sequence>
<dbReference type="Gramene" id="MELO3C028987.2.1">
    <property type="protein sequence ID" value="MELO3C028987.2.1"/>
    <property type="gene ID" value="MELO3C028987.2"/>
</dbReference>
<evidence type="ECO:0000313" key="1">
    <source>
        <dbReference type="EnsemblPlants" id="MELO3C028987.2.1"/>
    </source>
</evidence>
<organism evidence="1">
    <name type="scientific">Cucumis melo</name>
    <name type="common">Muskmelon</name>
    <dbReference type="NCBI Taxonomy" id="3656"/>
    <lineage>
        <taxon>Eukaryota</taxon>
        <taxon>Viridiplantae</taxon>
        <taxon>Streptophyta</taxon>
        <taxon>Embryophyta</taxon>
        <taxon>Tracheophyta</taxon>
        <taxon>Spermatophyta</taxon>
        <taxon>Magnoliopsida</taxon>
        <taxon>eudicotyledons</taxon>
        <taxon>Gunneridae</taxon>
        <taxon>Pentapetalae</taxon>
        <taxon>rosids</taxon>
        <taxon>fabids</taxon>
        <taxon>Cucurbitales</taxon>
        <taxon>Cucurbitaceae</taxon>
        <taxon>Benincaseae</taxon>
        <taxon>Cucumis</taxon>
    </lineage>
</organism>
<name>A0A9I9E5A4_CUCME</name>
<reference evidence="1" key="1">
    <citation type="submission" date="2023-03" db="UniProtKB">
        <authorList>
            <consortium name="EnsemblPlants"/>
        </authorList>
    </citation>
    <scope>IDENTIFICATION</scope>
</reference>
<accession>A0A9I9E5A4</accession>